<evidence type="ECO:0000256" key="4">
    <source>
        <dbReference type="ARBA" id="ARBA00022827"/>
    </source>
</evidence>
<dbReference type="EMBL" id="CP054580">
    <property type="protein sequence ID" value="QKS24314.1"/>
    <property type="molecule type" value="Genomic_DNA"/>
</dbReference>
<dbReference type="NCBIfam" id="TIGR02765">
    <property type="entry name" value="crypto_DASH"/>
    <property type="match status" value="1"/>
</dbReference>
<evidence type="ECO:0000313" key="9">
    <source>
        <dbReference type="Proteomes" id="UP000509761"/>
    </source>
</evidence>
<dbReference type="GO" id="GO:0003677">
    <property type="term" value="F:DNA binding"/>
    <property type="evidence" value="ECO:0007669"/>
    <property type="project" value="TreeGrafter"/>
</dbReference>
<dbReference type="Pfam" id="PF03441">
    <property type="entry name" value="FAD_binding_7"/>
    <property type="match status" value="1"/>
</dbReference>
<evidence type="ECO:0000256" key="7">
    <source>
        <dbReference type="RuleBase" id="RU367151"/>
    </source>
</evidence>
<dbReference type="PRINTS" id="PR00147">
    <property type="entry name" value="DNAPHOTLYASE"/>
</dbReference>
<proteinExistence type="inferred from homology"/>
<dbReference type="SUPFAM" id="SSF52425">
    <property type="entry name" value="Cryptochrome/photolyase, N-terminal domain"/>
    <property type="match status" value="1"/>
</dbReference>
<comment type="cofactor">
    <cofactor evidence="7">
        <name>(6R)-5,10-methylene-5,6,7,8-tetrahydrofolate</name>
        <dbReference type="ChEBI" id="CHEBI:15636"/>
    </cofactor>
    <text evidence="7">Binds 1 5,10-methenyltetrahydrofolate (MTHF) per subunit.</text>
</comment>
<reference evidence="8 9" key="1">
    <citation type="submission" date="2019-12" db="EMBL/GenBank/DDBJ databases">
        <title>Genome sequencing and assembly of endphytes of Porphyra tenera.</title>
        <authorList>
            <person name="Park J.M."/>
            <person name="Shin R."/>
            <person name="Jo S.H."/>
        </authorList>
    </citation>
    <scope>NUCLEOTIDE SEQUENCE [LARGE SCALE GENOMIC DNA]</scope>
    <source>
        <strain evidence="8 9">GPM3</strain>
    </source>
</reference>
<dbReference type="GO" id="GO:0071949">
    <property type="term" value="F:FAD binding"/>
    <property type="evidence" value="ECO:0007669"/>
    <property type="project" value="TreeGrafter"/>
</dbReference>
<protein>
    <recommendedName>
        <fullName evidence="2 7">Cryptochrome DASH</fullName>
    </recommendedName>
</protein>
<dbReference type="InterPro" id="IPR014729">
    <property type="entry name" value="Rossmann-like_a/b/a_fold"/>
</dbReference>
<dbReference type="PROSITE" id="PS51645">
    <property type="entry name" value="PHR_CRY_ALPHA_BETA"/>
    <property type="match status" value="1"/>
</dbReference>
<dbReference type="Gene3D" id="1.10.579.10">
    <property type="entry name" value="DNA Cyclobutane Dipyrimidine Photolyase, subunit A, domain 3"/>
    <property type="match status" value="1"/>
</dbReference>
<dbReference type="InterPro" id="IPR006050">
    <property type="entry name" value="DNA_photolyase_N"/>
</dbReference>
<dbReference type="Gene3D" id="1.25.40.80">
    <property type="match status" value="1"/>
</dbReference>
<keyword evidence="4 6" id="KW-0274">FAD</keyword>
<organism evidence="8 9">
    <name type="scientific">Vreelandella titanicae</name>
    <dbReference type="NCBI Taxonomy" id="664683"/>
    <lineage>
        <taxon>Bacteria</taxon>
        <taxon>Pseudomonadati</taxon>
        <taxon>Pseudomonadota</taxon>
        <taxon>Gammaproteobacteria</taxon>
        <taxon>Oceanospirillales</taxon>
        <taxon>Halomonadaceae</taxon>
        <taxon>Vreelandella</taxon>
    </lineage>
</organism>
<keyword evidence="5 7" id="KW-0157">Chromophore</keyword>
<comment type="function">
    <text evidence="7">May have a photoreceptor function.</text>
</comment>
<dbReference type="PANTHER" id="PTHR11455:SF22">
    <property type="entry name" value="CRYPTOCHROME DASH"/>
    <property type="match status" value="1"/>
</dbReference>
<dbReference type="InterPro" id="IPR036155">
    <property type="entry name" value="Crypto/Photolyase_N_sf"/>
</dbReference>
<evidence type="ECO:0000256" key="1">
    <source>
        <dbReference type="ARBA" id="ARBA00005862"/>
    </source>
</evidence>
<feature type="binding site" evidence="6">
    <location>
        <begin position="378"/>
        <end position="380"/>
    </location>
    <ligand>
        <name>FAD</name>
        <dbReference type="ChEBI" id="CHEBI:57692"/>
    </ligand>
</feature>
<dbReference type="AlphaFoldDB" id="A0A653UTC0"/>
<feature type="binding site" evidence="6">
    <location>
        <position position="235"/>
    </location>
    <ligand>
        <name>FAD</name>
        <dbReference type="ChEBI" id="CHEBI:57692"/>
    </ligand>
</feature>
<sequence>MYSTIDIVWLQDDLRIADNPLLHFASPPSYLMCIYVLDERWFLPLFDVESTPRIGPARLRFLWQSLMELRGELLKRGSDLLVRIGKPSDVVIELASKLNAREVRVADHAGVEEFAHIQAVEQGLPSQTALNCIESGRLIDRKALPFEMEALPGSFSAFRRSVESECAVPASRCAPITLPPWPEAARGFPPLKAVCEQSATWQPDPRQGYAYRGGESAAHGRLKDYLWRQQGGETYKKTRNGLLGANFSTRISPWLARGCLSARQVYEAVKAWEAENGSNESSYWIGFELLWREYFIRTAQLEGAKMFGSRQTDQPCAAFDAWRNGTTGLPFVDAAMRELLHTGWLSNRARQNVASFLVKDLKVDWRLGALWFEHCLIDYDVASNWGNWRYIAGVGRDPRQDRYFNVLKQAGHYDPQGLYVAHWLEQLETLPNGLERHQPWRADPLRFDAPCVVPEQWERWLIPRCEVGTLAESSAVESVIK</sequence>
<name>A0A653UTC0_9GAMM</name>
<dbReference type="PANTHER" id="PTHR11455">
    <property type="entry name" value="CRYPTOCHROME"/>
    <property type="match status" value="1"/>
</dbReference>
<comment type="similarity">
    <text evidence="1 7">Belongs to the DNA photolyase class-1 family.</text>
</comment>
<keyword evidence="3 6" id="KW-0285">Flavoprotein</keyword>
<dbReference type="Gene3D" id="3.40.50.620">
    <property type="entry name" value="HUPs"/>
    <property type="match status" value="1"/>
</dbReference>
<accession>A0A653UTC0</accession>
<dbReference type="GO" id="GO:0003904">
    <property type="term" value="F:deoxyribodipyrimidine photo-lyase activity"/>
    <property type="evidence" value="ECO:0007669"/>
    <property type="project" value="TreeGrafter"/>
</dbReference>
<evidence type="ECO:0000313" key="8">
    <source>
        <dbReference type="EMBL" id="QKS24314.1"/>
    </source>
</evidence>
<gene>
    <name evidence="8" type="ORF">FX987_02088</name>
</gene>
<dbReference type="SUPFAM" id="SSF48173">
    <property type="entry name" value="Cryptochrome/photolyase FAD-binding domain"/>
    <property type="match status" value="1"/>
</dbReference>
<feature type="binding site" evidence="6">
    <location>
        <begin position="248"/>
        <end position="252"/>
    </location>
    <ligand>
        <name>FAD</name>
        <dbReference type="ChEBI" id="CHEBI:57692"/>
    </ligand>
</feature>
<dbReference type="RefSeq" id="WP_022522736.1">
    <property type="nucleotide sequence ID" value="NZ_CP054580.1"/>
</dbReference>
<evidence type="ECO:0000256" key="3">
    <source>
        <dbReference type="ARBA" id="ARBA00022630"/>
    </source>
</evidence>
<dbReference type="InterPro" id="IPR036134">
    <property type="entry name" value="Crypto/Photolyase_FAD-like_sf"/>
</dbReference>
<evidence type="ECO:0000256" key="5">
    <source>
        <dbReference type="ARBA" id="ARBA00022991"/>
    </source>
</evidence>
<dbReference type="InterPro" id="IPR005101">
    <property type="entry name" value="Cryptochr/Photolyase_FAD-bd"/>
</dbReference>
<dbReference type="Proteomes" id="UP000509761">
    <property type="component" value="Chromosome"/>
</dbReference>
<evidence type="ECO:0000256" key="6">
    <source>
        <dbReference type="PIRSR" id="PIRSR602081-1"/>
    </source>
</evidence>
<dbReference type="InterPro" id="IPR002081">
    <property type="entry name" value="Cryptochrome/DNA_photolyase_1"/>
</dbReference>
<evidence type="ECO:0000256" key="2">
    <source>
        <dbReference type="ARBA" id="ARBA00017881"/>
    </source>
</evidence>
<accession>A0A6N0YXM4</accession>
<dbReference type="InterPro" id="IPR014133">
    <property type="entry name" value="Cry_DASH"/>
</dbReference>
<keyword evidence="9" id="KW-1185">Reference proteome</keyword>
<dbReference type="GO" id="GO:0000719">
    <property type="term" value="P:photoreactive repair"/>
    <property type="evidence" value="ECO:0007669"/>
    <property type="project" value="TreeGrafter"/>
</dbReference>
<dbReference type="Pfam" id="PF00875">
    <property type="entry name" value="DNA_photolyase"/>
    <property type="match status" value="1"/>
</dbReference>
<comment type="cofactor">
    <cofactor evidence="6 7">
        <name>FAD</name>
        <dbReference type="ChEBI" id="CHEBI:57692"/>
    </cofactor>
    <text evidence="6 7">Binds 1 FAD per subunit.</text>
</comment>